<accession>A0A8J8NG09</accession>
<dbReference type="EMBL" id="RRYP01016776">
    <property type="protein sequence ID" value="TNV74617.1"/>
    <property type="molecule type" value="Genomic_DNA"/>
</dbReference>
<keyword evidence="1" id="KW-0812">Transmembrane</keyword>
<name>A0A8J8NG09_HALGN</name>
<protein>
    <submittedName>
        <fullName evidence="2">Uncharacterized protein</fullName>
    </submittedName>
</protein>
<dbReference type="AlphaFoldDB" id="A0A8J8NG09"/>
<reference evidence="2" key="1">
    <citation type="submission" date="2019-06" db="EMBL/GenBank/DDBJ databases">
        <authorList>
            <person name="Zheng W."/>
        </authorList>
    </citation>
    <scope>NUCLEOTIDE SEQUENCE</scope>
    <source>
        <strain evidence="2">QDHG01</strain>
    </source>
</reference>
<keyword evidence="3" id="KW-1185">Reference proteome</keyword>
<organism evidence="2 3">
    <name type="scientific">Halteria grandinella</name>
    <dbReference type="NCBI Taxonomy" id="5974"/>
    <lineage>
        <taxon>Eukaryota</taxon>
        <taxon>Sar</taxon>
        <taxon>Alveolata</taxon>
        <taxon>Ciliophora</taxon>
        <taxon>Intramacronucleata</taxon>
        <taxon>Spirotrichea</taxon>
        <taxon>Stichotrichia</taxon>
        <taxon>Sporadotrichida</taxon>
        <taxon>Halteriidae</taxon>
        <taxon>Halteria</taxon>
    </lineage>
</organism>
<evidence type="ECO:0000313" key="2">
    <source>
        <dbReference type="EMBL" id="TNV74617.1"/>
    </source>
</evidence>
<sequence>MQSQNYCTIHFVYSSGEVVKNTYKIQQVLFEIQFFFQKIRLIYIIKQNKQSDQNKISIKLMGTAVLVIVLIILLAVLLTICYFWNKMLCDCLRIRSLKAFVRRSLSEKDQKIPDQISIQINPDQSAINKSNKSMIMYQIPLEFSEDHDDNKNQLGTKFVKFDLDENFAFKTMKICSNLIIYARKEEKQKIQKFYTTRYDEQYNEYFQCHEENQNNPRFRIYEGKTNKIKYEGDNRQPELVCSNNDLEKRYNQKLLKSFSKTISIEVINAFALFLNLQEQEVYFKQNQQQQIYKRKWFIPSDQQLESYFWQFELIGYDVEMFSEAIYLIQQDEEQNIFFVEVNFTDTLTIHTTNVQQLDHYEPILEQLNKFFKNSINHSFICFQCKERETSNPNICLNMLFYSNSPLKKTLQTNEQMQGFIQKEIFQE</sequence>
<keyword evidence="1" id="KW-0472">Membrane</keyword>
<proteinExistence type="predicted"/>
<dbReference type="Proteomes" id="UP000785679">
    <property type="component" value="Unassembled WGS sequence"/>
</dbReference>
<keyword evidence="1" id="KW-1133">Transmembrane helix</keyword>
<evidence type="ECO:0000313" key="3">
    <source>
        <dbReference type="Proteomes" id="UP000785679"/>
    </source>
</evidence>
<feature type="transmembrane region" description="Helical" evidence="1">
    <location>
        <begin position="60"/>
        <end position="85"/>
    </location>
</feature>
<evidence type="ECO:0000256" key="1">
    <source>
        <dbReference type="SAM" id="Phobius"/>
    </source>
</evidence>
<gene>
    <name evidence="2" type="ORF">FGO68_gene11898</name>
</gene>
<comment type="caution">
    <text evidence="2">The sequence shown here is derived from an EMBL/GenBank/DDBJ whole genome shotgun (WGS) entry which is preliminary data.</text>
</comment>